<dbReference type="Pfam" id="PF07677">
    <property type="entry name" value="A2M_recep"/>
    <property type="match status" value="1"/>
</dbReference>
<dbReference type="SMART" id="SM01361">
    <property type="entry name" value="A2M_recep"/>
    <property type="match status" value="1"/>
</dbReference>
<dbReference type="InterPro" id="IPR036595">
    <property type="entry name" value="A-macroglobulin_rcpt-bd_sf"/>
</dbReference>
<dbReference type="PANTHER" id="PTHR11412">
    <property type="entry name" value="MACROGLOBULIN / COMPLEMENT"/>
    <property type="match status" value="1"/>
</dbReference>
<evidence type="ECO:0000259" key="4">
    <source>
        <dbReference type="SMART" id="SM01361"/>
    </source>
</evidence>
<keyword evidence="2" id="KW-0882">Thioester bond</keyword>
<gene>
    <name evidence="5" type="primary">CD109</name>
    <name evidence="5" type="ORF">SNAT2548_LOCUS22731</name>
</gene>
<dbReference type="Proteomes" id="UP000604046">
    <property type="component" value="Unassembled WGS sequence"/>
</dbReference>
<dbReference type="Gene3D" id="2.60.40.10">
    <property type="entry name" value="Immunoglobulins"/>
    <property type="match status" value="1"/>
</dbReference>
<dbReference type="SUPFAM" id="SSF48239">
    <property type="entry name" value="Terpenoid cyclases/Protein prenyltransferases"/>
    <property type="match status" value="1"/>
</dbReference>
<sequence>MCRQTPRLAQSGTRDPCRVRSGAEKGLTAAAPWRGSFSLRVLLEYGHLDLELSTGEDVELVLAVFNYAEGSGTLDAQLQVTLPPEVELVSGEASIQLSVPEGGATRHALRLRPKALGSFLLEASASSGAFSDALRKPLLVKPEGVPQRETKSVVIDLTSSASAEAVLALSLPAEAVEGSARLQVSAVGDLLGPTISGLERLLQIPTGCGEQNMITLAPNVYVAKYLLATAKLTPDLRQRVVNNMVVGYGRQLTYRHDDGSFSAFGKSDESGSTWLTAFVLRVFAEVHGTGLVAVDTSILAQAASFLIGLQQADGSFRSVGTVIHQEMMGGTSGSPTLALSAFVTSALSRASVEVPNLSAPGLANALTSAAAYLSSASGPSDYTVLLRAQALGLAGQWTSDKIASEVLAISSTADGKRFWTSASEGRSAAKDVEMTGYGILALTSAGRLTEAFQAVRWLLERRSDTGGFVSTQDTVVALNALGSYATAAGQNVDLSVQVGNGGSFQETLQINTANMDVLQSFTPAVATGANEIAVSASGSGVALVSASLRYNMPDTVAIPCYDVEVEWYSTAVQACSQPRSSCTPAAGAMSIISVGLFTGYAASVSSLQSLKDDKVVKRWDLGDGTVDLYLQELSTTGKTCVQFNVTQEFQVWNVQPALSAVYEYYAPEARGERLASFAAKELTEDVASLPGIRPAKEGGEGDQTQASAASTRLQLGLCVLSSAMLHAALVHW</sequence>
<keyword evidence="1" id="KW-0732">Signal</keyword>
<dbReference type="SMART" id="SM01419">
    <property type="entry name" value="Thiol-ester_cl"/>
    <property type="match status" value="1"/>
</dbReference>
<dbReference type="GO" id="GO:0005615">
    <property type="term" value="C:extracellular space"/>
    <property type="evidence" value="ECO:0007669"/>
    <property type="project" value="InterPro"/>
</dbReference>
<dbReference type="Gene3D" id="2.60.120.1540">
    <property type="match status" value="1"/>
</dbReference>
<dbReference type="PROSITE" id="PS00477">
    <property type="entry name" value="ALPHA_2_MACROGLOBULIN"/>
    <property type="match status" value="1"/>
</dbReference>
<accession>A0A812R4G2</accession>
<dbReference type="Gene3D" id="2.60.40.690">
    <property type="entry name" value="Alpha-macroglobulin, receptor-binding domain"/>
    <property type="match status" value="1"/>
</dbReference>
<organism evidence="5 6">
    <name type="scientific">Symbiodinium natans</name>
    <dbReference type="NCBI Taxonomy" id="878477"/>
    <lineage>
        <taxon>Eukaryota</taxon>
        <taxon>Sar</taxon>
        <taxon>Alveolata</taxon>
        <taxon>Dinophyceae</taxon>
        <taxon>Suessiales</taxon>
        <taxon>Symbiodiniaceae</taxon>
        <taxon>Symbiodinium</taxon>
    </lineage>
</organism>
<dbReference type="InterPro" id="IPR011626">
    <property type="entry name" value="Alpha-macroglobulin_TED"/>
</dbReference>
<protein>
    <submittedName>
        <fullName evidence="5">CD109 protein</fullName>
    </submittedName>
</protein>
<dbReference type="InterPro" id="IPR009048">
    <property type="entry name" value="A-macroglobulin_rcpt-bd"/>
</dbReference>
<dbReference type="AlphaFoldDB" id="A0A812R4G2"/>
<dbReference type="InterPro" id="IPR047565">
    <property type="entry name" value="Alpha-macroglob_thiol-ester_cl"/>
</dbReference>
<evidence type="ECO:0000313" key="6">
    <source>
        <dbReference type="Proteomes" id="UP000604046"/>
    </source>
</evidence>
<dbReference type="InterPro" id="IPR013783">
    <property type="entry name" value="Ig-like_fold"/>
</dbReference>
<name>A0A812R4G2_9DINO</name>
<dbReference type="PANTHER" id="PTHR11412:SF136">
    <property type="entry name" value="CD109 ANTIGEN"/>
    <property type="match status" value="1"/>
</dbReference>
<dbReference type="Gene3D" id="1.50.10.20">
    <property type="match status" value="1"/>
</dbReference>
<dbReference type="InterPro" id="IPR008930">
    <property type="entry name" value="Terpenoid_cyclase/PrenylTrfase"/>
</dbReference>
<dbReference type="SUPFAM" id="SSF49410">
    <property type="entry name" value="Alpha-macroglobulin receptor domain"/>
    <property type="match status" value="1"/>
</dbReference>
<proteinExistence type="predicted"/>
<comment type="caution">
    <text evidence="5">The sequence shown here is derived from an EMBL/GenBank/DDBJ whole genome shotgun (WGS) entry which is preliminary data.</text>
</comment>
<dbReference type="InterPro" id="IPR019742">
    <property type="entry name" value="MacrogloblnA2_CS"/>
</dbReference>
<evidence type="ECO:0000256" key="2">
    <source>
        <dbReference type="ARBA" id="ARBA00022966"/>
    </source>
</evidence>
<dbReference type="OrthoDB" id="9998011at2759"/>
<reference evidence="5" key="1">
    <citation type="submission" date="2021-02" db="EMBL/GenBank/DDBJ databases">
        <authorList>
            <person name="Dougan E. K."/>
            <person name="Rhodes N."/>
            <person name="Thang M."/>
            <person name="Chan C."/>
        </authorList>
    </citation>
    <scope>NUCLEOTIDE SEQUENCE</scope>
</reference>
<dbReference type="InterPro" id="IPR050473">
    <property type="entry name" value="A2M/Complement_sys"/>
</dbReference>
<evidence type="ECO:0000256" key="3">
    <source>
        <dbReference type="ARBA" id="ARBA00023157"/>
    </source>
</evidence>
<feature type="domain" description="Alpha-macroglobulin receptor-binding" evidence="4">
    <location>
        <begin position="587"/>
        <end position="675"/>
    </location>
</feature>
<keyword evidence="3" id="KW-1015">Disulfide bond</keyword>
<dbReference type="Pfam" id="PF07678">
    <property type="entry name" value="TED_complement"/>
    <property type="match status" value="1"/>
</dbReference>
<dbReference type="EMBL" id="CAJNDS010002298">
    <property type="protein sequence ID" value="CAE7418019.1"/>
    <property type="molecule type" value="Genomic_DNA"/>
</dbReference>
<keyword evidence="6" id="KW-1185">Reference proteome</keyword>
<evidence type="ECO:0000256" key="1">
    <source>
        <dbReference type="ARBA" id="ARBA00022729"/>
    </source>
</evidence>
<evidence type="ECO:0000313" key="5">
    <source>
        <dbReference type="EMBL" id="CAE7418019.1"/>
    </source>
</evidence>